<evidence type="ECO:0000256" key="1">
    <source>
        <dbReference type="SAM" id="Phobius"/>
    </source>
</evidence>
<dbReference type="PATRIC" id="fig|869212.3.peg.157"/>
<dbReference type="EMBL" id="CP002959">
    <property type="protein sequence ID" value="AFM10861.1"/>
    <property type="molecule type" value="Genomic_DNA"/>
</dbReference>
<dbReference type="PROSITE" id="PS00455">
    <property type="entry name" value="AMP_BINDING"/>
    <property type="match status" value="1"/>
</dbReference>
<keyword evidence="1" id="KW-0472">Membrane</keyword>
<dbReference type="InterPro" id="IPR045851">
    <property type="entry name" value="AMP-bd_C_sf"/>
</dbReference>
<dbReference type="KEGG" id="tpx:Turpa_0199"/>
<evidence type="ECO:0000313" key="4">
    <source>
        <dbReference type="Proteomes" id="UP000006048"/>
    </source>
</evidence>
<dbReference type="PANTHER" id="PTHR43813">
    <property type="entry name" value="ACYL-ACTIVATING ENZYME 16, CHLOROPLASTIC-RELATED"/>
    <property type="match status" value="1"/>
</dbReference>
<dbReference type="Pfam" id="PF00501">
    <property type="entry name" value="AMP-binding"/>
    <property type="match status" value="1"/>
</dbReference>
<proteinExistence type="predicted"/>
<dbReference type="InterPro" id="IPR052987">
    <property type="entry name" value="Chloroplast_AMP-bd_Enzymes"/>
</dbReference>
<keyword evidence="4" id="KW-1185">Reference proteome</keyword>
<feature type="transmembrane region" description="Helical" evidence="1">
    <location>
        <begin position="326"/>
        <end position="350"/>
    </location>
</feature>
<dbReference type="InterPro" id="IPR020845">
    <property type="entry name" value="AMP-binding_CS"/>
</dbReference>
<gene>
    <name evidence="3" type="ordered locus">Turpa_0199</name>
</gene>
<sequence>MEKNKLRNVAELYREAAMSYAAEKSFLTRNGPGQFDGPTYKELYDAGLDLSAALIEVCRLQPKEHVAILADNRIEWMIADYAVILAGAADVPRGTDATEHDIEYIVNHAGCRIVVVENQSIWEKFASLLDKLPGVEHVVFINQFSYQKTRLECHNIHDLIAAGKAIEKIEIERRVAEIKPDDLFTLIYTSGTTGAPKGVMLTHGNIISQIRNLPLGFNRHDVMLSILPIWHIFERAFEIISIASGAKTVYTNVKHLKADMQSVKPTFMASAPRLWESIYNGILTKVAEGSPIKRALFHAAISVNHVYRQALREMRGQNLQILPQNIFMRMAAILSSTLVIIATVVPALLLDAVVLSKIRAATGGRLRATISGGGALPLHIDEFFNDIGIAVLEGYGMTETSPIISVRLPENAVIGSVGPLYSETEIRLVDIATGATIYPGRDYFGRKGELHVKGPQVMAGYYKNPEATAKVLKNGWMNTGDLAIMTANGCLKIVGRSKETIVLMNGENVEPVPIESKLLESPLIEQCMVVGQDQKFLAALIVPRTEALKQFGTDLQTLAQNAEVKKLLKAETHRLISGENGFKAFERIGGIAVMGQLWEKDRELTAKLSLRRHVITELYEKEIQGIFE</sequence>
<protein>
    <submittedName>
        <fullName evidence="3">AMP-dependent synthetase and ligase</fullName>
    </submittedName>
</protein>
<dbReference type="Pfam" id="PF23562">
    <property type="entry name" value="AMP-binding_C_3"/>
    <property type="match status" value="1"/>
</dbReference>
<dbReference type="OrthoDB" id="311554at2"/>
<keyword evidence="1" id="KW-1133">Transmembrane helix</keyword>
<dbReference type="STRING" id="869212.Turpa_0199"/>
<name>I4B0Q4_TURPD</name>
<dbReference type="RefSeq" id="WP_014801382.1">
    <property type="nucleotide sequence ID" value="NC_018020.1"/>
</dbReference>
<dbReference type="Proteomes" id="UP000006048">
    <property type="component" value="Chromosome"/>
</dbReference>
<dbReference type="Gene3D" id="3.30.300.30">
    <property type="match status" value="1"/>
</dbReference>
<evidence type="ECO:0000313" key="3">
    <source>
        <dbReference type="EMBL" id="AFM10861.1"/>
    </source>
</evidence>
<evidence type="ECO:0000259" key="2">
    <source>
        <dbReference type="Pfam" id="PF00501"/>
    </source>
</evidence>
<dbReference type="InterPro" id="IPR042099">
    <property type="entry name" value="ANL_N_sf"/>
</dbReference>
<dbReference type="PANTHER" id="PTHR43813:SF1">
    <property type="entry name" value="ACYL-ACTIVATING ENZYME 16, CHLOROPLASTIC-RELATED"/>
    <property type="match status" value="1"/>
</dbReference>
<dbReference type="GO" id="GO:0016874">
    <property type="term" value="F:ligase activity"/>
    <property type="evidence" value="ECO:0007669"/>
    <property type="project" value="UniProtKB-KW"/>
</dbReference>
<organism evidence="3 4">
    <name type="scientific">Turneriella parva (strain ATCC BAA-1111 / DSM 21527 / NCTC 11395 / H)</name>
    <name type="common">Leptospira parva</name>
    <dbReference type="NCBI Taxonomy" id="869212"/>
    <lineage>
        <taxon>Bacteria</taxon>
        <taxon>Pseudomonadati</taxon>
        <taxon>Spirochaetota</taxon>
        <taxon>Spirochaetia</taxon>
        <taxon>Leptospirales</taxon>
        <taxon>Leptospiraceae</taxon>
        <taxon>Turneriella</taxon>
    </lineage>
</organism>
<dbReference type="SUPFAM" id="SSF56801">
    <property type="entry name" value="Acetyl-CoA synthetase-like"/>
    <property type="match status" value="1"/>
</dbReference>
<reference evidence="3 4" key="1">
    <citation type="submission" date="2012-06" db="EMBL/GenBank/DDBJ databases">
        <title>The complete chromosome of genome of Turneriella parva DSM 21527.</title>
        <authorList>
            <consortium name="US DOE Joint Genome Institute (JGI-PGF)"/>
            <person name="Lucas S."/>
            <person name="Han J."/>
            <person name="Lapidus A."/>
            <person name="Bruce D."/>
            <person name="Goodwin L."/>
            <person name="Pitluck S."/>
            <person name="Peters L."/>
            <person name="Kyrpides N."/>
            <person name="Mavromatis K."/>
            <person name="Ivanova N."/>
            <person name="Mikhailova N."/>
            <person name="Chertkov O."/>
            <person name="Detter J.C."/>
            <person name="Tapia R."/>
            <person name="Han C."/>
            <person name="Land M."/>
            <person name="Hauser L."/>
            <person name="Markowitz V."/>
            <person name="Cheng J.-F."/>
            <person name="Hugenholtz P."/>
            <person name="Woyke T."/>
            <person name="Wu D."/>
            <person name="Gronow S."/>
            <person name="Wellnitz S."/>
            <person name="Brambilla E."/>
            <person name="Klenk H.-P."/>
            <person name="Eisen J.A."/>
        </authorList>
    </citation>
    <scope>NUCLEOTIDE SEQUENCE [LARGE SCALE GENOMIC DNA]</scope>
    <source>
        <strain evidence="4">ATCC BAA-1111 / DSM 21527 / NCTC 11395 / H</strain>
    </source>
</reference>
<dbReference type="InterPro" id="IPR000873">
    <property type="entry name" value="AMP-dep_synth/lig_dom"/>
</dbReference>
<keyword evidence="3" id="KW-0436">Ligase</keyword>
<dbReference type="AlphaFoldDB" id="I4B0Q4"/>
<keyword evidence="1" id="KW-0812">Transmembrane</keyword>
<feature type="domain" description="AMP-dependent synthetase/ligase" evidence="2">
    <location>
        <begin position="39"/>
        <end position="462"/>
    </location>
</feature>
<dbReference type="HOGENOM" id="CLU_000022_45_5_12"/>
<dbReference type="Gene3D" id="3.40.50.12780">
    <property type="entry name" value="N-terminal domain of ligase-like"/>
    <property type="match status" value="2"/>
</dbReference>
<accession>I4B0Q4</accession>